<sequence>MQGREGRRFSRPTRGSHLVKVDSQSLDYSCRYQNRGGSFTFSNHKPSIKNIHFLIQTQRKNPKVSNISTKYWKQTIGYGEILRQDLPKSTTIEQTTCDSNEEAPKCYVN</sequence>
<keyword evidence="2" id="KW-1185">Reference proteome</keyword>
<dbReference type="AlphaFoldDB" id="A0AAQ3N4X6"/>
<dbReference type="EMBL" id="CP144694">
    <property type="protein sequence ID" value="WVZ02368.1"/>
    <property type="molecule type" value="Genomic_DNA"/>
</dbReference>
<gene>
    <name evidence="1" type="ORF">V8G54_023174</name>
</gene>
<evidence type="ECO:0000313" key="1">
    <source>
        <dbReference type="EMBL" id="WVZ02368.1"/>
    </source>
</evidence>
<organism evidence="1 2">
    <name type="scientific">Vigna mungo</name>
    <name type="common">Black gram</name>
    <name type="synonym">Phaseolus mungo</name>
    <dbReference type="NCBI Taxonomy" id="3915"/>
    <lineage>
        <taxon>Eukaryota</taxon>
        <taxon>Viridiplantae</taxon>
        <taxon>Streptophyta</taxon>
        <taxon>Embryophyta</taxon>
        <taxon>Tracheophyta</taxon>
        <taxon>Spermatophyta</taxon>
        <taxon>Magnoliopsida</taxon>
        <taxon>eudicotyledons</taxon>
        <taxon>Gunneridae</taxon>
        <taxon>Pentapetalae</taxon>
        <taxon>rosids</taxon>
        <taxon>fabids</taxon>
        <taxon>Fabales</taxon>
        <taxon>Fabaceae</taxon>
        <taxon>Papilionoideae</taxon>
        <taxon>50 kb inversion clade</taxon>
        <taxon>NPAAA clade</taxon>
        <taxon>indigoferoid/millettioid clade</taxon>
        <taxon>Phaseoleae</taxon>
        <taxon>Vigna</taxon>
    </lineage>
</organism>
<proteinExistence type="predicted"/>
<dbReference type="Proteomes" id="UP001374535">
    <property type="component" value="Chromosome 7"/>
</dbReference>
<evidence type="ECO:0000313" key="2">
    <source>
        <dbReference type="Proteomes" id="UP001374535"/>
    </source>
</evidence>
<protein>
    <submittedName>
        <fullName evidence="1">Uncharacterized protein</fullName>
    </submittedName>
</protein>
<reference evidence="1 2" key="1">
    <citation type="journal article" date="2023" name="Life. Sci Alliance">
        <title>Evolutionary insights into 3D genome organization and epigenetic landscape of Vigna mungo.</title>
        <authorList>
            <person name="Junaid A."/>
            <person name="Singh B."/>
            <person name="Bhatia S."/>
        </authorList>
    </citation>
    <scope>NUCLEOTIDE SEQUENCE [LARGE SCALE GENOMIC DNA]</scope>
    <source>
        <strain evidence="1">Urdbean</strain>
    </source>
</reference>
<accession>A0AAQ3N4X6</accession>
<name>A0AAQ3N4X6_VIGMU</name>